<dbReference type="InParanoid" id="A0A0C3PA13"/>
<dbReference type="Proteomes" id="UP000054217">
    <property type="component" value="Unassembled WGS sequence"/>
</dbReference>
<evidence type="ECO:0000256" key="1">
    <source>
        <dbReference type="SAM" id="MobiDB-lite"/>
    </source>
</evidence>
<sequence>MPGLAPTSTCQQKCSTPRPSTSKLAPKKPSAAAGDECRSRFRSAIDSMLKSSSLTPPSLAAFLQGLDTMDLGEGDELTDVLKSKIIGSAQYNYSSHLPPYACRGGKGEGIAHSKKNCKISSLPSVMHIPDETNASRDCSRDASWTNLLDELAYARVELACLQSIEQILIKPLLAVRMAVRTRS</sequence>
<gene>
    <name evidence="2" type="ORF">M404DRAFT_25837</name>
</gene>
<dbReference type="HOGENOM" id="CLU_1475729_0_0_1"/>
<dbReference type="EMBL" id="KN831969">
    <property type="protein sequence ID" value="KIO04721.1"/>
    <property type="molecule type" value="Genomic_DNA"/>
</dbReference>
<evidence type="ECO:0000313" key="2">
    <source>
        <dbReference type="EMBL" id="KIO04721.1"/>
    </source>
</evidence>
<organism evidence="2 3">
    <name type="scientific">Pisolithus tinctorius Marx 270</name>
    <dbReference type="NCBI Taxonomy" id="870435"/>
    <lineage>
        <taxon>Eukaryota</taxon>
        <taxon>Fungi</taxon>
        <taxon>Dikarya</taxon>
        <taxon>Basidiomycota</taxon>
        <taxon>Agaricomycotina</taxon>
        <taxon>Agaricomycetes</taxon>
        <taxon>Agaricomycetidae</taxon>
        <taxon>Boletales</taxon>
        <taxon>Sclerodermatineae</taxon>
        <taxon>Pisolithaceae</taxon>
        <taxon>Pisolithus</taxon>
    </lineage>
</organism>
<feature type="region of interest" description="Disordered" evidence="1">
    <location>
        <begin position="1"/>
        <end position="36"/>
    </location>
</feature>
<keyword evidence="3" id="KW-1185">Reference proteome</keyword>
<evidence type="ECO:0000313" key="3">
    <source>
        <dbReference type="Proteomes" id="UP000054217"/>
    </source>
</evidence>
<feature type="compositionally biased region" description="Polar residues" evidence="1">
    <location>
        <begin position="1"/>
        <end position="18"/>
    </location>
</feature>
<dbReference type="AlphaFoldDB" id="A0A0C3PA13"/>
<proteinExistence type="predicted"/>
<reference evidence="2 3" key="1">
    <citation type="submission" date="2014-04" db="EMBL/GenBank/DDBJ databases">
        <authorList>
            <consortium name="DOE Joint Genome Institute"/>
            <person name="Kuo A."/>
            <person name="Kohler A."/>
            <person name="Costa M.D."/>
            <person name="Nagy L.G."/>
            <person name="Floudas D."/>
            <person name="Copeland A."/>
            <person name="Barry K.W."/>
            <person name="Cichocki N."/>
            <person name="Veneault-Fourrey C."/>
            <person name="LaButti K."/>
            <person name="Lindquist E.A."/>
            <person name="Lipzen A."/>
            <person name="Lundell T."/>
            <person name="Morin E."/>
            <person name="Murat C."/>
            <person name="Sun H."/>
            <person name="Tunlid A."/>
            <person name="Henrissat B."/>
            <person name="Grigoriev I.V."/>
            <person name="Hibbett D.S."/>
            <person name="Martin F."/>
            <person name="Nordberg H.P."/>
            <person name="Cantor M.N."/>
            <person name="Hua S.X."/>
        </authorList>
    </citation>
    <scope>NUCLEOTIDE SEQUENCE [LARGE SCALE GENOMIC DNA]</scope>
    <source>
        <strain evidence="2 3">Marx 270</strain>
    </source>
</reference>
<feature type="compositionally biased region" description="Low complexity" evidence="1">
    <location>
        <begin position="19"/>
        <end position="33"/>
    </location>
</feature>
<accession>A0A0C3PA13</accession>
<reference evidence="3" key="2">
    <citation type="submission" date="2015-01" db="EMBL/GenBank/DDBJ databases">
        <title>Evolutionary Origins and Diversification of the Mycorrhizal Mutualists.</title>
        <authorList>
            <consortium name="DOE Joint Genome Institute"/>
            <consortium name="Mycorrhizal Genomics Consortium"/>
            <person name="Kohler A."/>
            <person name="Kuo A."/>
            <person name="Nagy L.G."/>
            <person name="Floudas D."/>
            <person name="Copeland A."/>
            <person name="Barry K.W."/>
            <person name="Cichocki N."/>
            <person name="Veneault-Fourrey C."/>
            <person name="LaButti K."/>
            <person name="Lindquist E.A."/>
            <person name="Lipzen A."/>
            <person name="Lundell T."/>
            <person name="Morin E."/>
            <person name="Murat C."/>
            <person name="Riley R."/>
            <person name="Ohm R."/>
            <person name="Sun H."/>
            <person name="Tunlid A."/>
            <person name="Henrissat B."/>
            <person name="Grigoriev I.V."/>
            <person name="Hibbett D.S."/>
            <person name="Martin F."/>
        </authorList>
    </citation>
    <scope>NUCLEOTIDE SEQUENCE [LARGE SCALE GENOMIC DNA]</scope>
    <source>
        <strain evidence="3">Marx 270</strain>
    </source>
</reference>
<protein>
    <submittedName>
        <fullName evidence="2">Uncharacterized protein</fullName>
    </submittedName>
</protein>
<name>A0A0C3PA13_PISTI</name>